<feature type="transmembrane region" description="Helical" evidence="1">
    <location>
        <begin position="20"/>
        <end position="48"/>
    </location>
</feature>
<dbReference type="Pfam" id="PF01970">
    <property type="entry name" value="TctA"/>
    <property type="match status" value="1"/>
</dbReference>
<evidence type="ECO:0000313" key="3">
    <source>
        <dbReference type="EMBL" id="MCZ2720138.1"/>
    </source>
</evidence>
<protein>
    <submittedName>
        <fullName evidence="3">Tripartite tricarboxylate transporter permease</fullName>
    </submittedName>
</protein>
<keyword evidence="4" id="KW-1185">Reference proteome</keyword>
<feature type="transmembrane region" description="Helical" evidence="1">
    <location>
        <begin position="107"/>
        <end position="134"/>
    </location>
</feature>
<reference evidence="3" key="1">
    <citation type="submission" date="2022-12" db="EMBL/GenBank/DDBJ databases">
        <title>Marinomonas 15G1-11 sp. nov, isolated from marine algae.</title>
        <authorList>
            <person name="Butt M."/>
            <person name="Choi D.G."/>
            <person name="Kim J.M."/>
            <person name="Lee J.K."/>
            <person name="Baek J.H."/>
            <person name="Jeon C.O."/>
        </authorList>
    </citation>
    <scope>NUCLEOTIDE SEQUENCE</scope>
    <source>
        <strain evidence="3">15G1-11</strain>
    </source>
</reference>
<feature type="domain" description="DUF112" evidence="2">
    <location>
        <begin position="20"/>
        <end position="447"/>
    </location>
</feature>
<feature type="transmembrane region" description="Helical" evidence="1">
    <location>
        <begin position="323"/>
        <end position="346"/>
    </location>
</feature>
<feature type="transmembrane region" description="Helical" evidence="1">
    <location>
        <begin position="60"/>
        <end position="86"/>
    </location>
</feature>
<feature type="transmembrane region" description="Helical" evidence="1">
    <location>
        <begin position="167"/>
        <end position="184"/>
    </location>
</feature>
<feature type="transmembrane region" description="Helical" evidence="1">
    <location>
        <begin position="440"/>
        <end position="459"/>
    </location>
</feature>
<name>A0ABT4JQN6_9GAMM</name>
<keyword evidence="1" id="KW-0812">Transmembrane</keyword>
<organism evidence="3 4">
    <name type="scientific">Marinomonas phaeophyticola</name>
    <dbReference type="NCBI Taxonomy" id="3004091"/>
    <lineage>
        <taxon>Bacteria</taxon>
        <taxon>Pseudomonadati</taxon>
        <taxon>Pseudomonadota</taxon>
        <taxon>Gammaproteobacteria</taxon>
        <taxon>Oceanospirillales</taxon>
        <taxon>Oceanospirillaceae</taxon>
        <taxon>Marinomonas</taxon>
    </lineage>
</organism>
<sequence>MEFISLVASSFGMLFDPLVLAYIVSGFLIGTIFAAIPGLTATLALALLLPLTYSLDVTTALMACASIYMAGMCGGSITATTINIPGAPSSMMTALDGYPMQQQGKGALALGHAAVGSMVGGALGALLLIAVAPFVAEASLLVKTTGKFSLLAFAIVVIIIAQRGKMIKAAMAACVGLMLATVGLDAMEPVTRFTFGLGDLTAGIDLMPVIIGTFAISEILIQASSSIDTKKAAEAFRKVTIRRRDFIPPFSSIRKIGVVCYVKSSLIGYFVGTLPGAGGSMGSFLAYAETVRTSSEPDSFGKGNPKGIAASESANNAVCGGALVPMLTFGIPGDPITAIMLGVLVINGIQPGPQLMAGQADLIAPMLASLLFSAVVLIPFTLFLLGPYFIKIVSIRKDVLYGVIALLAVVGSYVATYSIFQMMMALVLGILAYYLRKNNFPIITLLLGFILGPNLEEFLRRSLALSNGNPLTFVTNLDSLFFILLTLVFVYFLAIKKPLKSPVNSVTSKAENKA</sequence>
<gene>
    <name evidence="3" type="ORF">O1D97_00395</name>
</gene>
<evidence type="ECO:0000256" key="1">
    <source>
        <dbReference type="SAM" id="Phobius"/>
    </source>
</evidence>
<evidence type="ECO:0000313" key="4">
    <source>
        <dbReference type="Proteomes" id="UP001149719"/>
    </source>
</evidence>
<feature type="transmembrane region" description="Helical" evidence="1">
    <location>
        <begin position="471"/>
        <end position="494"/>
    </location>
</feature>
<comment type="caution">
    <text evidence="3">The sequence shown here is derived from an EMBL/GenBank/DDBJ whole genome shotgun (WGS) entry which is preliminary data.</text>
</comment>
<dbReference type="InterPro" id="IPR002823">
    <property type="entry name" value="DUF112_TM"/>
</dbReference>
<feature type="transmembrane region" description="Helical" evidence="1">
    <location>
        <begin position="366"/>
        <end position="389"/>
    </location>
</feature>
<dbReference type="EMBL" id="JAPUBN010000002">
    <property type="protein sequence ID" value="MCZ2720138.1"/>
    <property type="molecule type" value="Genomic_DNA"/>
</dbReference>
<accession>A0ABT4JQN6</accession>
<evidence type="ECO:0000259" key="2">
    <source>
        <dbReference type="Pfam" id="PF01970"/>
    </source>
</evidence>
<feature type="transmembrane region" description="Helical" evidence="1">
    <location>
        <begin position="401"/>
        <end position="434"/>
    </location>
</feature>
<keyword evidence="1" id="KW-1133">Transmembrane helix</keyword>
<dbReference type="PANTHER" id="PTHR35342">
    <property type="entry name" value="TRICARBOXYLIC TRANSPORT PROTEIN"/>
    <property type="match status" value="1"/>
</dbReference>
<feature type="transmembrane region" description="Helical" evidence="1">
    <location>
        <begin position="140"/>
        <end position="160"/>
    </location>
</feature>
<dbReference type="Proteomes" id="UP001149719">
    <property type="component" value="Unassembled WGS sequence"/>
</dbReference>
<keyword evidence="1" id="KW-0472">Membrane</keyword>
<proteinExistence type="predicted"/>
<dbReference type="RefSeq" id="WP_269121795.1">
    <property type="nucleotide sequence ID" value="NZ_JAPUBN010000002.1"/>
</dbReference>
<dbReference type="PANTHER" id="PTHR35342:SF5">
    <property type="entry name" value="TRICARBOXYLIC TRANSPORT PROTEIN"/>
    <property type="match status" value="1"/>
</dbReference>
<feature type="transmembrane region" description="Helical" evidence="1">
    <location>
        <begin position="204"/>
        <end position="221"/>
    </location>
</feature>